<dbReference type="AlphaFoldDB" id="A0A0B7AIX1"/>
<reference evidence="1" key="1">
    <citation type="submission" date="2014-12" db="EMBL/GenBank/DDBJ databases">
        <title>Insight into the proteome of Arion vulgaris.</title>
        <authorList>
            <person name="Aradska J."/>
            <person name="Bulat T."/>
            <person name="Smidak R."/>
            <person name="Sarate P."/>
            <person name="Gangsoo J."/>
            <person name="Sialana F."/>
            <person name="Bilban M."/>
            <person name="Lubec G."/>
        </authorList>
    </citation>
    <scope>NUCLEOTIDE SEQUENCE</scope>
    <source>
        <tissue evidence="1">Skin</tissue>
    </source>
</reference>
<name>A0A0B7AIX1_9EUPU</name>
<evidence type="ECO:0000313" key="1">
    <source>
        <dbReference type="EMBL" id="CEK80522.1"/>
    </source>
</evidence>
<dbReference type="EMBL" id="HACG01033657">
    <property type="protein sequence ID" value="CEK80522.1"/>
    <property type="molecule type" value="Transcribed_RNA"/>
</dbReference>
<sequence length="70" mass="8304">MPDYRPEYVRYATAALQVDLVIAKGRQTRHKYLLRLDVLHHRTNVTMNIHSHEKKTSLTIIVVFGYIFYT</sequence>
<gene>
    <name evidence="1" type="primary">ORF121367</name>
</gene>
<organism evidence="1">
    <name type="scientific">Arion vulgaris</name>
    <dbReference type="NCBI Taxonomy" id="1028688"/>
    <lineage>
        <taxon>Eukaryota</taxon>
        <taxon>Metazoa</taxon>
        <taxon>Spiralia</taxon>
        <taxon>Lophotrochozoa</taxon>
        <taxon>Mollusca</taxon>
        <taxon>Gastropoda</taxon>
        <taxon>Heterobranchia</taxon>
        <taxon>Euthyneura</taxon>
        <taxon>Panpulmonata</taxon>
        <taxon>Eupulmonata</taxon>
        <taxon>Stylommatophora</taxon>
        <taxon>Helicina</taxon>
        <taxon>Arionoidea</taxon>
        <taxon>Arionidae</taxon>
        <taxon>Arion</taxon>
    </lineage>
</organism>
<accession>A0A0B7AIX1</accession>
<protein>
    <submittedName>
        <fullName evidence="1">Uncharacterized protein</fullName>
    </submittedName>
</protein>
<proteinExistence type="predicted"/>